<gene>
    <name evidence="2" type="ORF">CVS29_03935</name>
</gene>
<protein>
    <recommendedName>
        <fullName evidence="4">WXG100 family type VII secretion target</fullName>
    </recommendedName>
</protein>
<evidence type="ECO:0000313" key="2">
    <source>
        <dbReference type="EMBL" id="PXA66733.1"/>
    </source>
</evidence>
<sequence>MSGKMLGADPEQLRLFAKDMTAAGNNLRHTAMTLTHVISAAQWYGPDADNFRRTWSGHKRSIAQIVNGMNDASASLLRNAQEQENASSANSLGTHGSGGLPNTGPPNAGPTAAEVSAAAQELTDKLNAMTAQERISYLQGDDFKRWAAENSAAAKQAMDDAVAQGLILEKSPEYKSFLNDYWNNLAMERMGIDPSQWDTSKGTAHNWETIKKVYDFYGQQFLANPDLQWAGMANMIGPSFAGGFKDMDMVRTIAQEVLKGPIDKIPLDQLQWLRDVAAMPDDEVKFYEVAMLDMNKEIFLDQARQHMAYEHGGLTEIDRLNASGAISRETAQAWHDIDSGDPERIKHGNTVLLDREQNQIIKDDYDFMGQRPGTGEAVTYLVTLVGEPSIPGAKSFPEVFPYIFNVESPGPKDVPGTHWDNPLQFRTEVTTGLPDGNIANQEQRWALITKDTLPQYQELLANDPARAREIISSDFNQRVEQSRPSHNIAPIVKRILDGFQVEVHQR</sequence>
<reference evidence="2 3" key="1">
    <citation type="submission" date="2018-05" db="EMBL/GenBank/DDBJ databases">
        <title>Genetic diversity of glacier-inhabiting Cryobacterium bacteria in China and description of Cryobacterium mengkeensis sp. nov. and Arthrobacter glacialis sp. nov.</title>
        <authorList>
            <person name="Liu Q."/>
            <person name="Xin Y.-H."/>
        </authorList>
    </citation>
    <scope>NUCLEOTIDE SEQUENCE [LARGE SCALE GENOMIC DNA]</scope>
    <source>
        <strain evidence="2 3">GP3</strain>
    </source>
</reference>
<evidence type="ECO:0000256" key="1">
    <source>
        <dbReference type="SAM" id="MobiDB-lite"/>
    </source>
</evidence>
<accession>A0A2V3E0F9</accession>
<proteinExistence type="predicted"/>
<feature type="region of interest" description="Disordered" evidence="1">
    <location>
        <begin position="79"/>
        <end position="112"/>
    </location>
</feature>
<dbReference type="AlphaFoldDB" id="A0A2V3E0F9"/>
<feature type="compositionally biased region" description="Polar residues" evidence="1">
    <location>
        <begin position="79"/>
        <end position="94"/>
    </location>
</feature>
<dbReference type="Proteomes" id="UP000246303">
    <property type="component" value="Unassembled WGS sequence"/>
</dbReference>
<dbReference type="OrthoDB" id="3259161at2"/>
<name>A0A2V3E0F9_9MICC</name>
<evidence type="ECO:0008006" key="4">
    <source>
        <dbReference type="Google" id="ProtNLM"/>
    </source>
</evidence>
<dbReference type="Gene3D" id="1.10.287.1060">
    <property type="entry name" value="ESAT-6-like"/>
    <property type="match status" value="1"/>
</dbReference>
<dbReference type="EMBL" id="QHLZ01000002">
    <property type="protein sequence ID" value="PXA66733.1"/>
    <property type="molecule type" value="Genomic_DNA"/>
</dbReference>
<comment type="caution">
    <text evidence="2">The sequence shown here is derived from an EMBL/GenBank/DDBJ whole genome shotgun (WGS) entry which is preliminary data.</text>
</comment>
<keyword evidence="3" id="KW-1185">Reference proteome</keyword>
<evidence type="ECO:0000313" key="3">
    <source>
        <dbReference type="Proteomes" id="UP000246303"/>
    </source>
</evidence>
<dbReference type="RefSeq" id="WP_110105047.1">
    <property type="nucleotide sequence ID" value="NZ_JACBZZ010000001.1"/>
</dbReference>
<organism evidence="2 3">
    <name type="scientific">Arthrobacter psychrochitiniphilus</name>
    <dbReference type="NCBI Taxonomy" id="291045"/>
    <lineage>
        <taxon>Bacteria</taxon>
        <taxon>Bacillati</taxon>
        <taxon>Actinomycetota</taxon>
        <taxon>Actinomycetes</taxon>
        <taxon>Micrococcales</taxon>
        <taxon>Micrococcaceae</taxon>
        <taxon>Arthrobacter</taxon>
    </lineage>
</organism>